<evidence type="ECO:0000313" key="2">
    <source>
        <dbReference type="Proteomes" id="UP000886998"/>
    </source>
</evidence>
<comment type="caution">
    <text evidence="1">The sequence shown here is derived from an EMBL/GenBank/DDBJ whole genome shotgun (WGS) entry which is preliminary data.</text>
</comment>
<dbReference type="AlphaFoldDB" id="A0A8X6XML9"/>
<dbReference type="EMBL" id="BMAV01009842">
    <property type="protein sequence ID" value="GFY54386.1"/>
    <property type="molecule type" value="Genomic_DNA"/>
</dbReference>
<evidence type="ECO:0000313" key="1">
    <source>
        <dbReference type="EMBL" id="GFY54386.1"/>
    </source>
</evidence>
<sequence>MDAFKLRRQEAYNIELEALEGYTEKMIAWQCRLKNIMKRDIFFGTKGQPQPGNNFVFISASSQDSVPAVFWRFDGLAAFPQPVQDNP</sequence>
<reference evidence="1" key="1">
    <citation type="submission" date="2020-08" db="EMBL/GenBank/DDBJ databases">
        <title>Multicomponent nature underlies the extraordinary mechanical properties of spider dragline silk.</title>
        <authorList>
            <person name="Kono N."/>
            <person name="Nakamura H."/>
            <person name="Mori M."/>
            <person name="Yoshida Y."/>
            <person name="Ohtoshi R."/>
            <person name="Malay A.D."/>
            <person name="Moran D.A.P."/>
            <person name="Tomita M."/>
            <person name="Numata K."/>
            <person name="Arakawa K."/>
        </authorList>
    </citation>
    <scope>NUCLEOTIDE SEQUENCE</scope>
</reference>
<keyword evidence="2" id="KW-1185">Reference proteome</keyword>
<gene>
    <name evidence="1" type="ORF">TNIN_203781</name>
</gene>
<protein>
    <submittedName>
        <fullName evidence="1">Uncharacterized protein</fullName>
    </submittedName>
</protein>
<organism evidence="1 2">
    <name type="scientific">Trichonephila inaurata madagascariensis</name>
    <dbReference type="NCBI Taxonomy" id="2747483"/>
    <lineage>
        <taxon>Eukaryota</taxon>
        <taxon>Metazoa</taxon>
        <taxon>Ecdysozoa</taxon>
        <taxon>Arthropoda</taxon>
        <taxon>Chelicerata</taxon>
        <taxon>Arachnida</taxon>
        <taxon>Araneae</taxon>
        <taxon>Araneomorphae</taxon>
        <taxon>Entelegynae</taxon>
        <taxon>Araneoidea</taxon>
        <taxon>Nephilidae</taxon>
        <taxon>Trichonephila</taxon>
        <taxon>Trichonephila inaurata</taxon>
    </lineage>
</organism>
<name>A0A8X6XML9_9ARAC</name>
<proteinExistence type="predicted"/>
<dbReference type="Proteomes" id="UP000886998">
    <property type="component" value="Unassembled WGS sequence"/>
</dbReference>
<dbReference type="OrthoDB" id="6769507at2759"/>
<accession>A0A8X6XML9</accession>